<feature type="signal peptide" evidence="1">
    <location>
        <begin position="1"/>
        <end position="22"/>
    </location>
</feature>
<dbReference type="NCBIfam" id="TIGR02595">
    <property type="entry name" value="PEP_CTERM"/>
    <property type="match status" value="1"/>
</dbReference>
<feature type="chain" id="PRO_5047218825" description="Ice-binding protein C-terminal domain-containing protein" evidence="1">
    <location>
        <begin position="23"/>
        <end position="196"/>
    </location>
</feature>
<protein>
    <recommendedName>
        <fullName evidence="2">Ice-binding protein C-terminal domain-containing protein</fullName>
    </recommendedName>
</protein>
<evidence type="ECO:0000259" key="2">
    <source>
        <dbReference type="Pfam" id="PF07589"/>
    </source>
</evidence>
<proteinExistence type="predicted"/>
<name>A0ABU1YJV4_ROSSA</name>
<feature type="domain" description="Ice-binding protein C-terminal" evidence="2">
    <location>
        <begin position="171"/>
        <end position="196"/>
    </location>
</feature>
<dbReference type="Pfam" id="PF07589">
    <property type="entry name" value="PEP-CTERM"/>
    <property type="match status" value="1"/>
</dbReference>
<dbReference type="Proteomes" id="UP001180453">
    <property type="component" value="Unassembled WGS sequence"/>
</dbReference>
<evidence type="ECO:0000256" key="1">
    <source>
        <dbReference type="SAM" id="SignalP"/>
    </source>
</evidence>
<evidence type="ECO:0000313" key="4">
    <source>
        <dbReference type="Proteomes" id="UP001180453"/>
    </source>
</evidence>
<comment type="caution">
    <text evidence="3">The sequence shown here is derived from an EMBL/GenBank/DDBJ whole genome shotgun (WGS) entry which is preliminary data.</text>
</comment>
<organism evidence="3 4">
    <name type="scientific">Roseateles saccharophilus</name>
    <name type="common">Pseudomonas saccharophila</name>
    <dbReference type="NCBI Taxonomy" id="304"/>
    <lineage>
        <taxon>Bacteria</taxon>
        <taxon>Pseudomonadati</taxon>
        <taxon>Pseudomonadota</taxon>
        <taxon>Betaproteobacteria</taxon>
        <taxon>Burkholderiales</taxon>
        <taxon>Sphaerotilaceae</taxon>
        <taxon>Roseateles</taxon>
    </lineage>
</organism>
<keyword evidence="1" id="KW-0732">Signal</keyword>
<accession>A0ABU1YJV4</accession>
<sequence length="196" mass="19911">MSLQPRLPLLAAALLIAAPSWAATLYTLPAPTAALETNNSVALNFAAGAGAGQLAFTLAGYATLDGDNFWIDILHVTLNGSEVLSGTWDIGGGGLSRVLVDPNGATVGVVNNSTKELMISLPVTLAGGSNQLVFNYESPNAFEGSARAGFQGLGDEGWGLNAVTVTGNLAPVPEPASGALLLGGLGALAWLAKRRR</sequence>
<dbReference type="InterPro" id="IPR013424">
    <property type="entry name" value="Ice-binding_C"/>
</dbReference>
<reference evidence="3 4" key="1">
    <citation type="submission" date="2023-07" db="EMBL/GenBank/DDBJ databases">
        <title>Sorghum-associated microbial communities from plants grown in Nebraska, USA.</title>
        <authorList>
            <person name="Schachtman D."/>
        </authorList>
    </citation>
    <scope>NUCLEOTIDE SEQUENCE [LARGE SCALE GENOMIC DNA]</scope>
    <source>
        <strain evidence="3 4">BE314</strain>
    </source>
</reference>
<gene>
    <name evidence="3" type="ORF">J2X20_001766</name>
</gene>
<dbReference type="EMBL" id="JAVDXU010000001">
    <property type="protein sequence ID" value="MDR7269137.1"/>
    <property type="molecule type" value="Genomic_DNA"/>
</dbReference>
<evidence type="ECO:0000313" key="3">
    <source>
        <dbReference type="EMBL" id="MDR7269137.1"/>
    </source>
</evidence>
<dbReference type="RefSeq" id="WP_310263532.1">
    <property type="nucleotide sequence ID" value="NZ_JAVDXU010000001.1"/>
</dbReference>
<keyword evidence="4" id="KW-1185">Reference proteome</keyword>